<dbReference type="AlphaFoldDB" id="A0A6A6CZX2"/>
<keyword evidence="6" id="KW-1185">Reference proteome</keyword>
<dbReference type="InterPro" id="IPR051704">
    <property type="entry name" value="FAD_aromatic-hydroxylase"/>
</dbReference>
<evidence type="ECO:0000313" key="6">
    <source>
        <dbReference type="Proteomes" id="UP000799537"/>
    </source>
</evidence>
<dbReference type="InterPro" id="IPR002938">
    <property type="entry name" value="FAD-bd"/>
</dbReference>
<dbReference type="GO" id="GO:0071949">
    <property type="term" value="F:FAD binding"/>
    <property type="evidence" value="ECO:0007669"/>
    <property type="project" value="InterPro"/>
</dbReference>
<dbReference type="Pfam" id="PF01494">
    <property type="entry name" value="FAD_binding_3"/>
    <property type="match status" value="1"/>
</dbReference>
<evidence type="ECO:0000313" key="5">
    <source>
        <dbReference type="EMBL" id="KAF2172661.1"/>
    </source>
</evidence>
<organism evidence="5 6">
    <name type="scientific">Zasmidium cellare ATCC 36951</name>
    <dbReference type="NCBI Taxonomy" id="1080233"/>
    <lineage>
        <taxon>Eukaryota</taxon>
        <taxon>Fungi</taxon>
        <taxon>Dikarya</taxon>
        <taxon>Ascomycota</taxon>
        <taxon>Pezizomycotina</taxon>
        <taxon>Dothideomycetes</taxon>
        <taxon>Dothideomycetidae</taxon>
        <taxon>Mycosphaerellales</taxon>
        <taxon>Mycosphaerellaceae</taxon>
        <taxon>Zasmidium</taxon>
    </lineage>
</organism>
<evidence type="ECO:0000256" key="2">
    <source>
        <dbReference type="ARBA" id="ARBA00022827"/>
    </source>
</evidence>
<dbReference type="Proteomes" id="UP000799537">
    <property type="component" value="Unassembled WGS sequence"/>
</dbReference>
<dbReference type="PRINTS" id="PR00420">
    <property type="entry name" value="RNGMNOXGNASE"/>
</dbReference>
<dbReference type="PANTHER" id="PTHR46865">
    <property type="entry name" value="OXIDOREDUCTASE-RELATED"/>
    <property type="match status" value="1"/>
</dbReference>
<keyword evidence="1" id="KW-0285">Flavoprotein</keyword>
<proteinExistence type="predicted"/>
<dbReference type="SUPFAM" id="SSF51905">
    <property type="entry name" value="FAD/NAD(P)-binding domain"/>
    <property type="match status" value="1"/>
</dbReference>
<dbReference type="OrthoDB" id="655030at2759"/>
<gene>
    <name evidence="5" type="ORF">M409DRAFT_62414</name>
</gene>
<sequence>MTNTSRRALVIGGGPAGACTAFWLAKGGFQVTVAERSTSKFAYGQGIDLTGPAIPVIKKMGLYEKIRENTTGEGGMTMVDDNANDIAAVGTAPEDASTASWIQEIEIMRGKCTELFAERAQSLPNVTYRYGCTLSGIRESDSSVTAVLSDSGEQEEFAFVIGADGQNSHVRSLIFDPEINKACLDAKNVYTGYFSMAGDPEHDLPNSRVQNSTGGRAIFIRPIDREGSRVSCYIIAVGEYPELAKLSESGSATEQKEELAKLFEDFPGLGERARWGLRREADDFYFTRIVQVKLDSWHRGRCGLVGDAGYAPSPLTGQGTTLATLGAYVIAGELASNLDNPSAAFAQYEKKLHDYVRREQKIPFRGKGPELLNPQTGIGIALERSVFKAMAQSKIWKLIDIGKDEDFPLPEYNFG</sequence>
<dbReference type="RefSeq" id="XP_033673550.1">
    <property type="nucleotide sequence ID" value="XM_033815163.1"/>
</dbReference>
<keyword evidence="2" id="KW-0274">FAD</keyword>
<feature type="domain" description="FAD-binding" evidence="4">
    <location>
        <begin position="8"/>
        <end position="356"/>
    </location>
</feature>
<dbReference type="InterPro" id="IPR036188">
    <property type="entry name" value="FAD/NAD-bd_sf"/>
</dbReference>
<dbReference type="GO" id="GO:0016491">
    <property type="term" value="F:oxidoreductase activity"/>
    <property type="evidence" value="ECO:0007669"/>
    <property type="project" value="UniProtKB-KW"/>
</dbReference>
<evidence type="ECO:0000259" key="4">
    <source>
        <dbReference type="Pfam" id="PF01494"/>
    </source>
</evidence>
<dbReference type="EMBL" id="ML993580">
    <property type="protein sequence ID" value="KAF2172661.1"/>
    <property type="molecule type" value="Genomic_DNA"/>
</dbReference>
<accession>A0A6A6CZX2</accession>
<dbReference type="Gene3D" id="3.30.9.10">
    <property type="entry name" value="D-Amino Acid Oxidase, subunit A, domain 2"/>
    <property type="match status" value="1"/>
</dbReference>
<evidence type="ECO:0000256" key="3">
    <source>
        <dbReference type="ARBA" id="ARBA00023002"/>
    </source>
</evidence>
<dbReference type="GeneID" id="54568435"/>
<reference evidence="5" key="1">
    <citation type="journal article" date="2020" name="Stud. Mycol.">
        <title>101 Dothideomycetes genomes: a test case for predicting lifestyles and emergence of pathogens.</title>
        <authorList>
            <person name="Haridas S."/>
            <person name="Albert R."/>
            <person name="Binder M."/>
            <person name="Bloem J."/>
            <person name="Labutti K."/>
            <person name="Salamov A."/>
            <person name="Andreopoulos B."/>
            <person name="Baker S."/>
            <person name="Barry K."/>
            <person name="Bills G."/>
            <person name="Bluhm B."/>
            <person name="Cannon C."/>
            <person name="Castanera R."/>
            <person name="Culley D."/>
            <person name="Daum C."/>
            <person name="Ezra D."/>
            <person name="Gonzalez J."/>
            <person name="Henrissat B."/>
            <person name="Kuo A."/>
            <person name="Liang C."/>
            <person name="Lipzen A."/>
            <person name="Lutzoni F."/>
            <person name="Magnuson J."/>
            <person name="Mondo S."/>
            <person name="Nolan M."/>
            <person name="Ohm R."/>
            <person name="Pangilinan J."/>
            <person name="Park H.-J."/>
            <person name="Ramirez L."/>
            <person name="Alfaro M."/>
            <person name="Sun H."/>
            <person name="Tritt A."/>
            <person name="Yoshinaga Y."/>
            <person name="Zwiers L.-H."/>
            <person name="Turgeon B."/>
            <person name="Goodwin S."/>
            <person name="Spatafora J."/>
            <person name="Crous P."/>
            <person name="Grigoriev I."/>
        </authorList>
    </citation>
    <scope>NUCLEOTIDE SEQUENCE</scope>
    <source>
        <strain evidence="5">ATCC 36951</strain>
    </source>
</reference>
<evidence type="ECO:0000256" key="1">
    <source>
        <dbReference type="ARBA" id="ARBA00022630"/>
    </source>
</evidence>
<dbReference type="Gene3D" id="3.50.50.60">
    <property type="entry name" value="FAD/NAD(P)-binding domain"/>
    <property type="match status" value="1"/>
</dbReference>
<protein>
    <recommendedName>
        <fullName evidence="4">FAD-binding domain-containing protein</fullName>
    </recommendedName>
</protein>
<keyword evidence="3" id="KW-0560">Oxidoreductase</keyword>
<dbReference type="PANTHER" id="PTHR46865:SF2">
    <property type="entry name" value="MONOOXYGENASE"/>
    <property type="match status" value="1"/>
</dbReference>
<name>A0A6A6CZX2_ZASCE</name>